<keyword evidence="1" id="KW-0472">Membrane</keyword>
<dbReference type="AlphaFoldDB" id="I3SEJ7"/>
<keyword evidence="1" id="KW-0812">Transmembrane</keyword>
<sequence>MLRLVLYILVIYLVNESLTLVIFLAIYMPANHSWLLFLCLWCE</sequence>
<evidence type="ECO:0000256" key="1">
    <source>
        <dbReference type="SAM" id="Phobius"/>
    </source>
</evidence>
<dbReference type="EMBL" id="BT138894">
    <property type="protein sequence ID" value="AFK38689.1"/>
    <property type="molecule type" value="mRNA"/>
</dbReference>
<evidence type="ECO:0000313" key="2">
    <source>
        <dbReference type="EMBL" id="AFK38689.1"/>
    </source>
</evidence>
<reference evidence="2" key="1">
    <citation type="submission" date="2012-05" db="EMBL/GenBank/DDBJ databases">
        <authorList>
            <person name="Krishnakumar V."/>
            <person name="Cheung F."/>
            <person name="Xiao Y."/>
            <person name="Chan A."/>
            <person name="Moskal W.A."/>
            <person name="Town C.D."/>
        </authorList>
    </citation>
    <scope>NUCLEOTIDE SEQUENCE</scope>
</reference>
<protein>
    <recommendedName>
        <fullName evidence="3">Transmembrane protein</fullName>
    </recommendedName>
</protein>
<proteinExistence type="evidence at transcript level"/>
<feature type="transmembrane region" description="Helical" evidence="1">
    <location>
        <begin position="6"/>
        <end position="27"/>
    </location>
</feature>
<organism evidence="2">
    <name type="scientific">Medicago truncatula</name>
    <name type="common">Barrel medic</name>
    <name type="synonym">Medicago tribuloides</name>
    <dbReference type="NCBI Taxonomy" id="3880"/>
    <lineage>
        <taxon>Eukaryota</taxon>
        <taxon>Viridiplantae</taxon>
        <taxon>Streptophyta</taxon>
        <taxon>Embryophyta</taxon>
        <taxon>Tracheophyta</taxon>
        <taxon>Spermatophyta</taxon>
        <taxon>Magnoliopsida</taxon>
        <taxon>eudicotyledons</taxon>
        <taxon>Gunneridae</taxon>
        <taxon>Pentapetalae</taxon>
        <taxon>rosids</taxon>
        <taxon>fabids</taxon>
        <taxon>Fabales</taxon>
        <taxon>Fabaceae</taxon>
        <taxon>Papilionoideae</taxon>
        <taxon>50 kb inversion clade</taxon>
        <taxon>NPAAA clade</taxon>
        <taxon>Hologalegina</taxon>
        <taxon>IRL clade</taxon>
        <taxon>Trifolieae</taxon>
        <taxon>Medicago</taxon>
    </lineage>
</organism>
<evidence type="ECO:0008006" key="3">
    <source>
        <dbReference type="Google" id="ProtNLM"/>
    </source>
</evidence>
<name>I3SEJ7_MEDTR</name>
<accession>I3SEJ7</accession>
<keyword evidence="1" id="KW-1133">Transmembrane helix</keyword>